<protein>
    <recommendedName>
        <fullName evidence="1">ALIX V-shaped domain-containing protein</fullName>
    </recommendedName>
</protein>
<reference evidence="2 3" key="1">
    <citation type="submission" date="2018-11" db="EMBL/GenBank/DDBJ databases">
        <authorList>
            <consortium name="Pathogen Informatics"/>
        </authorList>
    </citation>
    <scope>NUCLEOTIDE SEQUENCE [LARGE SCALE GENOMIC DNA]</scope>
</reference>
<dbReference type="AlphaFoldDB" id="A0A3P6P3Y5"/>
<evidence type="ECO:0000313" key="2">
    <source>
        <dbReference type="EMBL" id="VDK25870.1"/>
    </source>
</evidence>
<organism evidence="2 3">
    <name type="scientific">Anisakis simplex</name>
    <name type="common">Herring worm</name>
    <dbReference type="NCBI Taxonomy" id="6269"/>
    <lineage>
        <taxon>Eukaryota</taxon>
        <taxon>Metazoa</taxon>
        <taxon>Ecdysozoa</taxon>
        <taxon>Nematoda</taxon>
        <taxon>Chromadorea</taxon>
        <taxon>Rhabditida</taxon>
        <taxon>Spirurina</taxon>
        <taxon>Ascaridomorpha</taxon>
        <taxon>Ascaridoidea</taxon>
        <taxon>Anisakidae</taxon>
        <taxon>Anisakis</taxon>
        <taxon>Anisakis simplex complex</taxon>
    </lineage>
</organism>
<dbReference type="InterPro" id="IPR025304">
    <property type="entry name" value="ALIX_V_dom"/>
</dbReference>
<dbReference type="PANTHER" id="PTHR23030">
    <property type="entry name" value="PCD6 INTERACTING PROTEIN-RELATED"/>
    <property type="match status" value="1"/>
</dbReference>
<dbReference type="OrthoDB" id="10266451at2759"/>
<gene>
    <name evidence="2" type="ORF">ASIM_LOCUS5656</name>
</gene>
<keyword evidence="3" id="KW-1185">Reference proteome</keyword>
<dbReference type="PANTHER" id="PTHR23030:SF30">
    <property type="entry name" value="TYROSINE-PROTEIN PHOSPHATASE NON-RECEPTOR TYPE 23"/>
    <property type="match status" value="1"/>
</dbReference>
<dbReference type="Gene3D" id="1.20.120.560">
    <property type="entry name" value="alix/aip1 in complex with the ypdl late domain"/>
    <property type="match status" value="1"/>
</dbReference>
<name>A0A3P6P3Y5_ANISI</name>
<dbReference type="Proteomes" id="UP000267096">
    <property type="component" value="Unassembled WGS sequence"/>
</dbReference>
<evidence type="ECO:0000259" key="1">
    <source>
        <dbReference type="Pfam" id="PF13949"/>
    </source>
</evidence>
<dbReference type="GO" id="GO:0043328">
    <property type="term" value="P:protein transport to vacuole involved in ubiquitin-dependent protein catabolic process via the multivesicular body sorting pathway"/>
    <property type="evidence" value="ECO:0007669"/>
    <property type="project" value="TreeGrafter"/>
</dbReference>
<proteinExistence type="predicted"/>
<dbReference type="Pfam" id="PF13949">
    <property type="entry name" value="ALIX_LYPXL_bnd"/>
    <property type="match status" value="1"/>
</dbReference>
<evidence type="ECO:0000313" key="3">
    <source>
        <dbReference type="Proteomes" id="UP000267096"/>
    </source>
</evidence>
<accession>A0A3P6P3Y5</accession>
<dbReference type="GO" id="GO:0045022">
    <property type="term" value="P:early endosome to late endosome transport"/>
    <property type="evidence" value="ECO:0007669"/>
    <property type="project" value="TreeGrafter"/>
</dbReference>
<feature type="domain" description="ALIX V-shaped" evidence="1">
    <location>
        <begin position="47"/>
        <end position="202"/>
    </location>
</feature>
<feature type="non-terminal residue" evidence="2">
    <location>
        <position position="202"/>
    </location>
</feature>
<dbReference type="GO" id="GO:0005768">
    <property type="term" value="C:endosome"/>
    <property type="evidence" value="ECO:0007669"/>
    <property type="project" value="TreeGrafter"/>
</dbReference>
<dbReference type="EMBL" id="UYRR01011307">
    <property type="protein sequence ID" value="VDK25870.1"/>
    <property type="molecule type" value="Genomic_DNA"/>
</dbReference>
<sequence length="202" mass="23331">MYSEEKAKYKRDVLERIELKDKELNDYLLSLQLDEINLDKSVDELKLPEMLLERSAAFNAQPDAFPDLLDKLQRVGRCAIEADHKLDDLHNRLKAIESPDLRSDAGFKAIEKELERISDHHMKARTNNTQLQRAIAAHSENLRVLAMPLSELNRRISGPVVKPSETAEGAQLKRMLDKTEEMRKQRKHLIDTLSQDLDHDDI</sequence>
<dbReference type="GO" id="GO:0032456">
    <property type="term" value="P:endocytic recycling"/>
    <property type="evidence" value="ECO:0007669"/>
    <property type="project" value="TreeGrafter"/>
</dbReference>